<dbReference type="InterPro" id="IPR036291">
    <property type="entry name" value="NAD(P)-bd_dom_sf"/>
</dbReference>
<proteinExistence type="predicted"/>
<gene>
    <name evidence="2" type="ORF">J2T57_001965</name>
</gene>
<dbReference type="Proteomes" id="UP001205843">
    <property type="component" value="Unassembled WGS sequence"/>
</dbReference>
<dbReference type="SUPFAM" id="SSF51735">
    <property type="entry name" value="NAD(P)-binding Rossmann-fold domains"/>
    <property type="match status" value="1"/>
</dbReference>
<evidence type="ECO:0000259" key="1">
    <source>
        <dbReference type="Pfam" id="PF01370"/>
    </source>
</evidence>
<dbReference type="InterPro" id="IPR050177">
    <property type="entry name" value="Lipid_A_modif_metabolic_enz"/>
</dbReference>
<evidence type="ECO:0000313" key="2">
    <source>
        <dbReference type="EMBL" id="MCP1674827.1"/>
    </source>
</evidence>
<name>A0AAE3KG50_9GAMM</name>
<organism evidence="2 3">
    <name type="scientific">Natronocella acetinitrilica</name>
    <dbReference type="NCBI Taxonomy" id="414046"/>
    <lineage>
        <taxon>Bacteria</taxon>
        <taxon>Pseudomonadati</taxon>
        <taxon>Pseudomonadota</taxon>
        <taxon>Gammaproteobacteria</taxon>
        <taxon>Chromatiales</taxon>
        <taxon>Ectothiorhodospiraceae</taxon>
        <taxon>Natronocella</taxon>
    </lineage>
</organism>
<accession>A0AAE3KG50</accession>
<feature type="domain" description="NAD-dependent epimerase/dehydratase" evidence="1">
    <location>
        <begin position="10"/>
        <end position="181"/>
    </location>
</feature>
<dbReference type="PANTHER" id="PTHR43245">
    <property type="entry name" value="BIFUNCTIONAL POLYMYXIN RESISTANCE PROTEIN ARNA"/>
    <property type="match status" value="1"/>
</dbReference>
<comment type="caution">
    <text evidence="2">The sequence shown here is derived from an EMBL/GenBank/DDBJ whole genome shotgun (WGS) entry which is preliminary data.</text>
</comment>
<protein>
    <submittedName>
        <fullName evidence="2">Nucleoside-diphosphate-sugar epimerase</fullName>
    </submittedName>
</protein>
<reference evidence="2" key="1">
    <citation type="submission" date="2022-03" db="EMBL/GenBank/DDBJ databases">
        <title>Genomic Encyclopedia of Type Strains, Phase III (KMG-III): the genomes of soil and plant-associated and newly described type strains.</title>
        <authorList>
            <person name="Whitman W."/>
        </authorList>
    </citation>
    <scope>NUCLEOTIDE SEQUENCE</scope>
    <source>
        <strain evidence="2">ANL 6-2</strain>
    </source>
</reference>
<dbReference type="Gene3D" id="3.40.50.720">
    <property type="entry name" value="NAD(P)-binding Rossmann-like Domain"/>
    <property type="match status" value="1"/>
</dbReference>
<dbReference type="AlphaFoldDB" id="A0AAE3KG50"/>
<keyword evidence="3" id="KW-1185">Reference proteome</keyword>
<dbReference type="Pfam" id="PF01370">
    <property type="entry name" value="Epimerase"/>
    <property type="match status" value="1"/>
</dbReference>
<dbReference type="EMBL" id="JALJXV010000004">
    <property type="protein sequence ID" value="MCP1674827.1"/>
    <property type="molecule type" value="Genomic_DNA"/>
</dbReference>
<dbReference type="RefSeq" id="WP_253477293.1">
    <property type="nucleotide sequence ID" value="NZ_JALJXV010000004.1"/>
</dbReference>
<sequence length="291" mass="31845">MTEAGEIRRVAVTGGAGRLGRYVVAELAAHADLLVVDQQHPERLPDCEFRQADVTDLQALRHAFAGVDAVIHLAGIDLDFPRGPEDFIQVNAMGTWNVLQAARECGARRVVLCSSVMASGLPEMREDHAPAYLPIDEDHPDRPGHPYGLSKQLAEMMAGSVRIGGPMQVLCLRPMMVSLPENIPILQAKAADPTTRWTFSHIGPEDCARAFRCALFATGVRDSIFYITAPDSCICEPTLGFAERVFGRLPALRRPDVYAANPRASLFDGSRAREQLGFEPAQAWSQLTSDR</sequence>
<evidence type="ECO:0000313" key="3">
    <source>
        <dbReference type="Proteomes" id="UP001205843"/>
    </source>
</evidence>
<dbReference type="InterPro" id="IPR001509">
    <property type="entry name" value="Epimerase_deHydtase"/>
</dbReference>